<keyword evidence="1" id="KW-0472">Membrane</keyword>
<feature type="transmembrane region" description="Helical" evidence="1">
    <location>
        <begin position="72"/>
        <end position="89"/>
    </location>
</feature>
<dbReference type="AlphaFoldDB" id="A0A0R1JPK4"/>
<proteinExistence type="predicted"/>
<keyword evidence="3" id="KW-1185">Reference proteome</keyword>
<evidence type="ECO:0000313" key="3">
    <source>
        <dbReference type="Proteomes" id="UP000051804"/>
    </source>
</evidence>
<evidence type="ECO:0000256" key="1">
    <source>
        <dbReference type="SAM" id="Phobius"/>
    </source>
</evidence>
<feature type="transmembrane region" description="Helical" evidence="1">
    <location>
        <begin position="7"/>
        <end position="26"/>
    </location>
</feature>
<keyword evidence="1" id="KW-1133">Transmembrane helix</keyword>
<organism evidence="2 3">
    <name type="scientific">Lacticaseibacillus nasuensis JCM 17158</name>
    <dbReference type="NCBI Taxonomy" id="1291734"/>
    <lineage>
        <taxon>Bacteria</taxon>
        <taxon>Bacillati</taxon>
        <taxon>Bacillota</taxon>
        <taxon>Bacilli</taxon>
        <taxon>Lactobacillales</taxon>
        <taxon>Lactobacillaceae</taxon>
        <taxon>Lacticaseibacillus</taxon>
    </lineage>
</organism>
<sequence length="115" mass="12166">MTIVLKVLYSILGIGTALIFFLNGVISAFGFDAVTSVEFVTGAKGLYVINTLIGLLLLGVVSLGIFNRRRSLQISSLLLVLLVIAGYAIDQVGPSFSGLAIVTVVLALWTSYSRA</sequence>
<keyword evidence="1" id="KW-0812">Transmembrane</keyword>
<dbReference type="PATRIC" id="fig|1291734.4.peg.285"/>
<feature type="transmembrane region" description="Helical" evidence="1">
    <location>
        <begin position="46"/>
        <end position="65"/>
    </location>
</feature>
<comment type="caution">
    <text evidence="2">The sequence shown here is derived from an EMBL/GenBank/DDBJ whole genome shotgun (WGS) entry which is preliminary data.</text>
</comment>
<dbReference type="Proteomes" id="UP000051804">
    <property type="component" value="Unassembled WGS sequence"/>
</dbReference>
<reference evidence="2 3" key="1">
    <citation type="journal article" date="2015" name="Genome Announc.">
        <title>Expanding the biotechnology potential of lactobacilli through comparative genomics of 213 strains and associated genera.</title>
        <authorList>
            <person name="Sun Z."/>
            <person name="Harris H.M."/>
            <person name="McCann A."/>
            <person name="Guo C."/>
            <person name="Argimon S."/>
            <person name="Zhang W."/>
            <person name="Yang X."/>
            <person name="Jeffery I.B."/>
            <person name="Cooney J.C."/>
            <person name="Kagawa T.F."/>
            <person name="Liu W."/>
            <person name="Song Y."/>
            <person name="Salvetti E."/>
            <person name="Wrobel A."/>
            <person name="Rasinkangas P."/>
            <person name="Parkhill J."/>
            <person name="Rea M.C."/>
            <person name="O'Sullivan O."/>
            <person name="Ritari J."/>
            <person name="Douillard F.P."/>
            <person name="Paul Ross R."/>
            <person name="Yang R."/>
            <person name="Briner A.E."/>
            <person name="Felis G.E."/>
            <person name="de Vos W.M."/>
            <person name="Barrangou R."/>
            <person name="Klaenhammer T.R."/>
            <person name="Caufield P.W."/>
            <person name="Cui Y."/>
            <person name="Zhang H."/>
            <person name="O'Toole P.W."/>
        </authorList>
    </citation>
    <scope>NUCLEOTIDE SEQUENCE [LARGE SCALE GENOMIC DNA]</scope>
    <source>
        <strain evidence="2 3">JCM 17158</strain>
    </source>
</reference>
<feature type="transmembrane region" description="Helical" evidence="1">
    <location>
        <begin position="95"/>
        <end position="112"/>
    </location>
</feature>
<accession>A0A0R1JPK4</accession>
<protein>
    <submittedName>
        <fullName evidence="2">Uncharacterized protein</fullName>
    </submittedName>
</protein>
<name>A0A0R1JPK4_9LACO</name>
<dbReference type="EMBL" id="AZDJ01000030">
    <property type="protein sequence ID" value="KRK71091.1"/>
    <property type="molecule type" value="Genomic_DNA"/>
</dbReference>
<gene>
    <name evidence="2" type="ORF">FD02_GL000276</name>
</gene>
<evidence type="ECO:0000313" key="2">
    <source>
        <dbReference type="EMBL" id="KRK71091.1"/>
    </source>
</evidence>